<feature type="transmembrane region" description="Helical" evidence="7">
    <location>
        <begin position="111"/>
        <end position="133"/>
    </location>
</feature>
<feature type="transmembrane region" description="Helical" evidence="7">
    <location>
        <begin position="55"/>
        <end position="79"/>
    </location>
</feature>
<feature type="transmembrane region" description="Helical" evidence="7">
    <location>
        <begin position="21"/>
        <end position="43"/>
    </location>
</feature>
<dbReference type="OrthoDB" id="5368493at2"/>
<proteinExistence type="inferred from homology"/>
<feature type="transmembrane region" description="Helical" evidence="7">
    <location>
        <begin position="145"/>
        <end position="167"/>
    </location>
</feature>
<sequence length="439" mass="47517">MSNTPRIVLDDVPLNKFHIKFAGITLGAHFTDGYAIGIIGFALTLLAPQLGLTPFWQGLIGSSALLGLFFGSMFFGWLADIIGRKLVFTISFIVITVASALQLFVETALSLFILRIIIGIGLGGDFSVGHALLSEYSPKKHRGVLLSSFSVVWTVGYVAATFVGYWLSKIMPADIAWKWMLASSAIPAAMIMIARIGTPESARWLMLKGRKAEADQILKKHFGENVYIDDVQSTEKKASFLTLFGKEYIKRTIFNCVFFACIVMPYFAIYTFLPQILQAMGLSQNSTTDLMLNVFLIVGAVVGIYLTHKATRRGFLISSFAVLALSLLALALFPSSMVAISILAFSIFTLTLSAVSNLVGVFPAESFPTEIRATGVGLAIAFSRIASAMSTFLLPVALLNIGTTNTLLCLVAILVIGLVVSILWAPETKDKTLSEAGHV</sequence>
<dbReference type="Proteomes" id="UP000014568">
    <property type="component" value="Unassembled WGS sequence"/>
</dbReference>
<comment type="similarity">
    <text evidence="2">Belongs to the major facilitator superfamily. Sugar transporter (TC 2.A.1.1) family.</text>
</comment>
<keyword evidence="10" id="KW-1185">Reference proteome</keyword>
<evidence type="ECO:0000256" key="6">
    <source>
        <dbReference type="ARBA" id="ARBA00023136"/>
    </source>
</evidence>
<evidence type="ECO:0000256" key="1">
    <source>
        <dbReference type="ARBA" id="ARBA00004141"/>
    </source>
</evidence>
<feature type="transmembrane region" description="Helical" evidence="7">
    <location>
        <begin position="290"/>
        <end position="307"/>
    </location>
</feature>
<dbReference type="PROSITE" id="PS50850">
    <property type="entry name" value="MFS"/>
    <property type="match status" value="1"/>
</dbReference>
<comment type="caution">
    <text evidence="9">The sequence shown here is derived from an EMBL/GenBank/DDBJ whole genome shotgun (WGS) entry which is preliminary data.</text>
</comment>
<dbReference type="PATRIC" id="fig|421052.3.peg.3431"/>
<dbReference type="RefSeq" id="WP_016657858.1">
    <property type="nucleotide sequence ID" value="NZ_KE340355.1"/>
</dbReference>
<protein>
    <recommendedName>
        <fullName evidence="8">Major facilitator superfamily (MFS) profile domain-containing protein</fullName>
    </recommendedName>
</protein>
<dbReference type="AlphaFoldDB" id="S3NTC0"/>
<organism evidence="9 10">
    <name type="scientific">Acinetobacter rudis CIP 110305</name>
    <dbReference type="NCBI Taxonomy" id="421052"/>
    <lineage>
        <taxon>Bacteria</taxon>
        <taxon>Pseudomonadati</taxon>
        <taxon>Pseudomonadota</taxon>
        <taxon>Gammaproteobacteria</taxon>
        <taxon>Moraxellales</taxon>
        <taxon>Moraxellaceae</taxon>
        <taxon>Acinetobacter</taxon>
    </lineage>
</organism>
<accession>S3NTC0</accession>
<gene>
    <name evidence="9" type="ORF">F945_03499</name>
</gene>
<dbReference type="eggNOG" id="COG0477">
    <property type="taxonomic scope" value="Bacteria"/>
</dbReference>
<feature type="transmembrane region" description="Helical" evidence="7">
    <location>
        <begin position="179"/>
        <end position="198"/>
    </location>
</feature>
<evidence type="ECO:0000256" key="4">
    <source>
        <dbReference type="ARBA" id="ARBA00022692"/>
    </source>
</evidence>
<feature type="domain" description="Major facilitator superfamily (MFS) profile" evidence="8">
    <location>
        <begin position="21"/>
        <end position="429"/>
    </location>
</feature>
<keyword evidence="4 7" id="KW-0812">Transmembrane</keyword>
<name>S3NTC0_9GAMM</name>
<dbReference type="GO" id="GO:0005886">
    <property type="term" value="C:plasma membrane"/>
    <property type="evidence" value="ECO:0007669"/>
    <property type="project" value="TreeGrafter"/>
</dbReference>
<dbReference type="InterPro" id="IPR005828">
    <property type="entry name" value="MFS_sugar_transport-like"/>
</dbReference>
<dbReference type="HOGENOM" id="CLU_001265_46_6_6"/>
<dbReference type="InterPro" id="IPR005829">
    <property type="entry name" value="Sugar_transporter_CS"/>
</dbReference>
<dbReference type="SUPFAM" id="SSF103473">
    <property type="entry name" value="MFS general substrate transporter"/>
    <property type="match status" value="1"/>
</dbReference>
<evidence type="ECO:0000313" key="9">
    <source>
        <dbReference type="EMBL" id="EPF69936.1"/>
    </source>
</evidence>
<feature type="transmembrane region" description="Helical" evidence="7">
    <location>
        <begin position="86"/>
        <end position="105"/>
    </location>
</feature>
<dbReference type="Gene3D" id="1.20.1250.20">
    <property type="entry name" value="MFS general substrate transporter like domains"/>
    <property type="match status" value="1"/>
</dbReference>
<evidence type="ECO:0000256" key="3">
    <source>
        <dbReference type="ARBA" id="ARBA00022448"/>
    </source>
</evidence>
<dbReference type="EMBL" id="ATGI01000039">
    <property type="protein sequence ID" value="EPF69936.1"/>
    <property type="molecule type" value="Genomic_DNA"/>
</dbReference>
<feature type="transmembrane region" description="Helical" evidence="7">
    <location>
        <begin position="339"/>
        <end position="364"/>
    </location>
</feature>
<dbReference type="PANTHER" id="PTHR23511:SF34">
    <property type="entry name" value="SYNAPTIC VESICLE GLYCOPROTEIN 2"/>
    <property type="match status" value="1"/>
</dbReference>
<evidence type="ECO:0000256" key="5">
    <source>
        <dbReference type="ARBA" id="ARBA00022989"/>
    </source>
</evidence>
<dbReference type="InterPro" id="IPR036259">
    <property type="entry name" value="MFS_trans_sf"/>
</dbReference>
<evidence type="ECO:0000256" key="2">
    <source>
        <dbReference type="ARBA" id="ARBA00010992"/>
    </source>
</evidence>
<feature type="transmembrane region" description="Helical" evidence="7">
    <location>
        <begin position="252"/>
        <end position="270"/>
    </location>
</feature>
<reference evidence="9 10" key="1">
    <citation type="submission" date="2013-06" db="EMBL/GenBank/DDBJ databases">
        <title>The Genome Sequence of Acinetobacter rudis CIP 110305.</title>
        <authorList>
            <consortium name="The Broad Institute Genome Sequencing Platform"/>
            <consortium name="The Broad Institute Genome Sequencing Center for Infectious Disease"/>
            <person name="Cerqueira G."/>
            <person name="Feldgarden M."/>
            <person name="Courvalin P."/>
            <person name="Perichon B."/>
            <person name="Grillot-Courvalin C."/>
            <person name="Clermont D."/>
            <person name="Rocha E."/>
            <person name="Yoon E.-J."/>
            <person name="Nemec A."/>
            <person name="Young S.K."/>
            <person name="Zeng Q."/>
            <person name="Gargeya S."/>
            <person name="Fitzgerald M."/>
            <person name="Abouelleil A."/>
            <person name="Alvarado L."/>
            <person name="Berlin A.M."/>
            <person name="Chapman S.B."/>
            <person name="Dewar J."/>
            <person name="Goldberg J."/>
            <person name="Griggs A."/>
            <person name="Gujja S."/>
            <person name="Hansen M."/>
            <person name="Howarth C."/>
            <person name="Imamovic A."/>
            <person name="Larimer J."/>
            <person name="McCowan C."/>
            <person name="Murphy C."/>
            <person name="Pearson M."/>
            <person name="Priest M."/>
            <person name="Roberts A."/>
            <person name="Saif S."/>
            <person name="Shea T."/>
            <person name="Sykes S."/>
            <person name="Wortman J."/>
            <person name="Nusbaum C."/>
            <person name="Birren B."/>
        </authorList>
    </citation>
    <scope>NUCLEOTIDE SEQUENCE [LARGE SCALE GENOMIC DNA]</scope>
    <source>
        <strain evidence="9 10">CIP 110305</strain>
    </source>
</reference>
<dbReference type="GO" id="GO:0022857">
    <property type="term" value="F:transmembrane transporter activity"/>
    <property type="evidence" value="ECO:0007669"/>
    <property type="project" value="InterPro"/>
</dbReference>
<keyword evidence="6 7" id="KW-0472">Membrane</keyword>
<evidence type="ECO:0000256" key="7">
    <source>
        <dbReference type="SAM" id="Phobius"/>
    </source>
</evidence>
<comment type="subcellular location">
    <subcellularLocation>
        <location evidence="1">Membrane</location>
        <topology evidence="1">Multi-pass membrane protein</topology>
    </subcellularLocation>
</comment>
<dbReference type="InterPro" id="IPR020846">
    <property type="entry name" value="MFS_dom"/>
</dbReference>
<dbReference type="PROSITE" id="PS00217">
    <property type="entry name" value="SUGAR_TRANSPORT_2"/>
    <property type="match status" value="1"/>
</dbReference>
<feature type="transmembrane region" description="Helical" evidence="7">
    <location>
        <begin position="405"/>
        <end position="425"/>
    </location>
</feature>
<keyword evidence="5 7" id="KW-1133">Transmembrane helix</keyword>
<evidence type="ECO:0000313" key="10">
    <source>
        <dbReference type="Proteomes" id="UP000014568"/>
    </source>
</evidence>
<keyword evidence="3" id="KW-0813">Transport</keyword>
<evidence type="ECO:0000259" key="8">
    <source>
        <dbReference type="PROSITE" id="PS50850"/>
    </source>
</evidence>
<dbReference type="STRING" id="632955.GCA_000829675_02695"/>
<dbReference type="PANTHER" id="PTHR23511">
    <property type="entry name" value="SYNAPTIC VESICLE GLYCOPROTEIN 2"/>
    <property type="match status" value="1"/>
</dbReference>
<feature type="transmembrane region" description="Helical" evidence="7">
    <location>
        <begin position="376"/>
        <end position="399"/>
    </location>
</feature>
<dbReference type="Pfam" id="PF00083">
    <property type="entry name" value="Sugar_tr"/>
    <property type="match status" value="1"/>
</dbReference>
<feature type="transmembrane region" description="Helical" evidence="7">
    <location>
        <begin position="314"/>
        <end position="333"/>
    </location>
</feature>